<evidence type="ECO:0000256" key="3">
    <source>
        <dbReference type="ARBA" id="ARBA00023082"/>
    </source>
</evidence>
<dbReference type="SUPFAM" id="SSF88946">
    <property type="entry name" value="Sigma2 domain of RNA polymerase sigma factors"/>
    <property type="match status" value="1"/>
</dbReference>
<evidence type="ECO:0000313" key="8">
    <source>
        <dbReference type="EMBL" id="ALS03298.1"/>
    </source>
</evidence>
<dbReference type="RefSeq" id="WP_071877048.1">
    <property type="nucleotide sequence ID" value="NZ_JXLC01000005.1"/>
</dbReference>
<dbReference type="PANTHER" id="PTHR43133">
    <property type="entry name" value="RNA POLYMERASE ECF-TYPE SIGMA FACTO"/>
    <property type="match status" value="1"/>
</dbReference>
<evidence type="ECO:0000259" key="7">
    <source>
        <dbReference type="Pfam" id="PF08281"/>
    </source>
</evidence>
<dbReference type="NCBIfam" id="TIGR02937">
    <property type="entry name" value="sigma70-ECF"/>
    <property type="match status" value="1"/>
</dbReference>
<dbReference type="InterPro" id="IPR007627">
    <property type="entry name" value="RNA_pol_sigma70_r2"/>
</dbReference>
<dbReference type="Pfam" id="PF08281">
    <property type="entry name" value="Sigma70_r4_2"/>
    <property type="match status" value="1"/>
</dbReference>
<proteinExistence type="inferred from homology"/>
<feature type="domain" description="RNA polymerase sigma factor 70 region 4 type 2" evidence="7">
    <location>
        <begin position="130"/>
        <end position="181"/>
    </location>
</feature>
<dbReference type="CDD" id="cd06171">
    <property type="entry name" value="Sigma70_r4"/>
    <property type="match status" value="1"/>
</dbReference>
<dbReference type="Proteomes" id="UP000065511">
    <property type="component" value="Chromosome"/>
</dbReference>
<dbReference type="InterPro" id="IPR013249">
    <property type="entry name" value="RNA_pol_sigma70_r4_t2"/>
</dbReference>
<gene>
    <name evidence="8" type="ORF">ATZ33_07420</name>
</gene>
<dbReference type="InterPro" id="IPR039425">
    <property type="entry name" value="RNA_pol_sigma-70-like"/>
</dbReference>
<dbReference type="InterPro" id="IPR013325">
    <property type="entry name" value="RNA_pol_sigma_r2"/>
</dbReference>
<comment type="similarity">
    <text evidence="1">Belongs to the sigma-70 factor family. ECF subfamily.</text>
</comment>
<evidence type="ECO:0000259" key="6">
    <source>
        <dbReference type="Pfam" id="PF04542"/>
    </source>
</evidence>
<dbReference type="InterPro" id="IPR013324">
    <property type="entry name" value="RNA_pol_sigma_r3/r4-like"/>
</dbReference>
<dbReference type="InterPro" id="IPR014284">
    <property type="entry name" value="RNA_pol_sigma-70_dom"/>
</dbReference>
<dbReference type="Pfam" id="PF04542">
    <property type="entry name" value="Sigma70_r2"/>
    <property type="match status" value="1"/>
</dbReference>
<evidence type="ECO:0000256" key="1">
    <source>
        <dbReference type="ARBA" id="ARBA00010641"/>
    </source>
</evidence>
<dbReference type="SUPFAM" id="SSF88659">
    <property type="entry name" value="Sigma3 and sigma4 domains of RNA polymerase sigma factors"/>
    <property type="match status" value="1"/>
</dbReference>
<evidence type="ECO:0000256" key="5">
    <source>
        <dbReference type="ARBA" id="ARBA00023163"/>
    </source>
</evidence>
<dbReference type="PANTHER" id="PTHR43133:SF8">
    <property type="entry name" value="RNA POLYMERASE SIGMA FACTOR HI_1459-RELATED"/>
    <property type="match status" value="1"/>
</dbReference>
<dbReference type="InterPro" id="IPR036388">
    <property type="entry name" value="WH-like_DNA-bd_sf"/>
</dbReference>
<dbReference type="Gene3D" id="1.10.1740.10">
    <property type="match status" value="1"/>
</dbReference>
<evidence type="ECO:0000256" key="2">
    <source>
        <dbReference type="ARBA" id="ARBA00023015"/>
    </source>
</evidence>
<accession>A0ABM5WDJ9</accession>
<name>A0ABM5WDJ9_9ENTE</name>
<sequence length="193" mass="23002">MKRDLRKKVIWINDFFLIQKIKNGDPTAWESLVNKYYDSIFSYCVRRCFGNRLLAADLTQDIFLKLVENIHRYRFSGKFYNYLFTIAVNTCHNYTTKKKFDEQQYEDYLLPSDNKLSVGNELIDKERNKMIQEALDLLNPLQREAVILKYYHSFKVKEIAEITGVSVPTAQSRIHQGLKKLRKVLERKEFWDG</sequence>
<dbReference type="EMBL" id="CP013614">
    <property type="protein sequence ID" value="ALS03298.1"/>
    <property type="molecule type" value="Genomic_DNA"/>
</dbReference>
<protein>
    <submittedName>
        <fullName evidence="8">RNA polymerase subunit sigma-24</fullName>
    </submittedName>
</protein>
<reference evidence="8 9" key="1">
    <citation type="submission" date="2015-12" db="EMBL/GenBank/DDBJ databases">
        <authorList>
            <person name="Lauer A."/>
            <person name="Humrighouse B."/>
            <person name="Loparev V."/>
            <person name="Shewmaker P.L."/>
            <person name="Whitney A.M."/>
            <person name="McLaughlin R.W."/>
        </authorList>
    </citation>
    <scope>NUCLEOTIDE SEQUENCE [LARGE SCALE GENOMIC DNA]</scope>
    <source>
        <strain evidence="8 9">LMG 23085</strain>
    </source>
</reference>
<keyword evidence="5" id="KW-0804">Transcription</keyword>
<dbReference type="Gene3D" id="1.10.10.10">
    <property type="entry name" value="Winged helix-like DNA-binding domain superfamily/Winged helix DNA-binding domain"/>
    <property type="match status" value="1"/>
</dbReference>
<keyword evidence="9" id="KW-1185">Reference proteome</keyword>
<keyword evidence="2" id="KW-0805">Transcription regulation</keyword>
<keyword evidence="4" id="KW-0238">DNA-binding</keyword>
<organism evidence="8 9">
    <name type="scientific">Enterococcus silesiacus</name>
    <dbReference type="NCBI Taxonomy" id="332949"/>
    <lineage>
        <taxon>Bacteria</taxon>
        <taxon>Bacillati</taxon>
        <taxon>Bacillota</taxon>
        <taxon>Bacilli</taxon>
        <taxon>Lactobacillales</taxon>
        <taxon>Enterococcaceae</taxon>
        <taxon>Enterococcus</taxon>
    </lineage>
</organism>
<evidence type="ECO:0000313" key="9">
    <source>
        <dbReference type="Proteomes" id="UP000065511"/>
    </source>
</evidence>
<feature type="domain" description="RNA polymerase sigma-70 region 2" evidence="6">
    <location>
        <begin position="32"/>
        <end position="99"/>
    </location>
</feature>
<evidence type="ECO:0000256" key="4">
    <source>
        <dbReference type="ARBA" id="ARBA00023125"/>
    </source>
</evidence>
<keyword evidence="3" id="KW-0731">Sigma factor</keyword>